<evidence type="ECO:0000313" key="1">
    <source>
        <dbReference type="EMBL" id="KAI5671601.1"/>
    </source>
</evidence>
<gene>
    <name evidence="1" type="ORF">M9H77_11965</name>
</gene>
<name>A0ACC0BG27_CATRO</name>
<accession>A0ACC0BG27</accession>
<sequence length="161" mass="18151">MEEVPAHVYPGPIVLDVLSRQHEHRSCLIWSRDHGTCCTDLQCRRFGRNLFQCYSTAPRRLVEIIDRTGSIGGCTTDLGSLSLSTNLGVVAYTYIANPLASLGAIWCTSFDCSQLPMHTLVTYRDQLNFMPSDQFIWLSYLDCALVPSNLWRQRSRSSVMG</sequence>
<proteinExistence type="predicted"/>
<keyword evidence="2" id="KW-1185">Reference proteome</keyword>
<evidence type="ECO:0000313" key="2">
    <source>
        <dbReference type="Proteomes" id="UP001060085"/>
    </source>
</evidence>
<protein>
    <submittedName>
        <fullName evidence="1">Uncharacterized protein</fullName>
    </submittedName>
</protein>
<comment type="caution">
    <text evidence="1">The sequence shown here is derived from an EMBL/GenBank/DDBJ whole genome shotgun (WGS) entry which is preliminary data.</text>
</comment>
<organism evidence="1 2">
    <name type="scientific">Catharanthus roseus</name>
    <name type="common">Madagascar periwinkle</name>
    <name type="synonym">Vinca rosea</name>
    <dbReference type="NCBI Taxonomy" id="4058"/>
    <lineage>
        <taxon>Eukaryota</taxon>
        <taxon>Viridiplantae</taxon>
        <taxon>Streptophyta</taxon>
        <taxon>Embryophyta</taxon>
        <taxon>Tracheophyta</taxon>
        <taxon>Spermatophyta</taxon>
        <taxon>Magnoliopsida</taxon>
        <taxon>eudicotyledons</taxon>
        <taxon>Gunneridae</taxon>
        <taxon>Pentapetalae</taxon>
        <taxon>asterids</taxon>
        <taxon>lamiids</taxon>
        <taxon>Gentianales</taxon>
        <taxon>Apocynaceae</taxon>
        <taxon>Rauvolfioideae</taxon>
        <taxon>Vinceae</taxon>
        <taxon>Catharanthinae</taxon>
        <taxon>Catharanthus</taxon>
    </lineage>
</organism>
<reference evidence="2" key="1">
    <citation type="journal article" date="2023" name="Nat. Plants">
        <title>Single-cell RNA sequencing provides a high-resolution roadmap for understanding the multicellular compartmentation of specialized metabolism.</title>
        <authorList>
            <person name="Sun S."/>
            <person name="Shen X."/>
            <person name="Li Y."/>
            <person name="Li Y."/>
            <person name="Wang S."/>
            <person name="Li R."/>
            <person name="Zhang H."/>
            <person name="Shen G."/>
            <person name="Guo B."/>
            <person name="Wei J."/>
            <person name="Xu J."/>
            <person name="St-Pierre B."/>
            <person name="Chen S."/>
            <person name="Sun C."/>
        </authorList>
    </citation>
    <scope>NUCLEOTIDE SEQUENCE [LARGE SCALE GENOMIC DNA]</scope>
</reference>
<dbReference type="Proteomes" id="UP001060085">
    <property type="component" value="Linkage Group LG03"/>
</dbReference>
<dbReference type="EMBL" id="CM044703">
    <property type="protein sequence ID" value="KAI5671601.1"/>
    <property type="molecule type" value="Genomic_DNA"/>
</dbReference>